<organism evidence="1 2">
    <name type="scientific">Fundidesulfovibrio magnetotacticus</name>
    <dbReference type="NCBI Taxonomy" id="2730080"/>
    <lineage>
        <taxon>Bacteria</taxon>
        <taxon>Pseudomonadati</taxon>
        <taxon>Thermodesulfobacteriota</taxon>
        <taxon>Desulfovibrionia</taxon>
        <taxon>Desulfovibrionales</taxon>
        <taxon>Desulfovibrionaceae</taxon>
        <taxon>Fundidesulfovibrio</taxon>
    </lineage>
</organism>
<dbReference type="EMBL" id="BLTE01000003">
    <property type="protein sequence ID" value="GFK93083.1"/>
    <property type="molecule type" value="Genomic_DNA"/>
</dbReference>
<dbReference type="AlphaFoldDB" id="A0A6V8LK41"/>
<comment type="caution">
    <text evidence="1">The sequence shown here is derived from an EMBL/GenBank/DDBJ whole genome shotgun (WGS) entry which is preliminary data.</text>
</comment>
<dbReference type="RefSeq" id="WP_173081770.1">
    <property type="nucleotide sequence ID" value="NZ_BLTE01000003.1"/>
</dbReference>
<proteinExistence type="predicted"/>
<reference evidence="1 2" key="1">
    <citation type="submission" date="2020-04" db="EMBL/GenBank/DDBJ databases">
        <authorList>
            <consortium name="Desulfovibrio sp. FSS-1 genome sequencing consortium"/>
            <person name="Shimoshige H."/>
            <person name="Kobayashi H."/>
            <person name="Maekawa T."/>
        </authorList>
    </citation>
    <scope>NUCLEOTIDE SEQUENCE [LARGE SCALE GENOMIC DNA]</scope>
    <source>
        <strain evidence="1 2">SIID29052-01</strain>
    </source>
</reference>
<sequence>MAAASAREADGRAGERCCRCRFFFFMDMRAAMGRCLNVRMAWPFSERGRNYPAVGRDFSCRLWEPRGERCPGLEL</sequence>
<reference evidence="1 2" key="2">
    <citation type="submission" date="2020-05" db="EMBL/GenBank/DDBJ databases">
        <title>Draft genome sequence of Desulfovibrio sp. strainFSS-1.</title>
        <authorList>
            <person name="Shimoshige H."/>
            <person name="Kobayashi H."/>
            <person name="Maekawa T."/>
        </authorList>
    </citation>
    <scope>NUCLEOTIDE SEQUENCE [LARGE SCALE GENOMIC DNA]</scope>
    <source>
        <strain evidence="1 2">SIID29052-01</strain>
    </source>
</reference>
<evidence type="ECO:0000313" key="2">
    <source>
        <dbReference type="Proteomes" id="UP000494245"/>
    </source>
</evidence>
<evidence type="ECO:0000313" key="1">
    <source>
        <dbReference type="EMBL" id="GFK93083.1"/>
    </source>
</evidence>
<name>A0A6V8LK41_9BACT</name>
<gene>
    <name evidence="1" type="ORF">NNJEOMEG_00912</name>
</gene>
<dbReference type="Proteomes" id="UP000494245">
    <property type="component" value="Unassembled WGS sequence"/>
</dbReference>
<keyword evidence="2" id="KW-1185">Reference proteome</keyword>
<accession>A0A6V8LK41</accession>
<protein>
    <submittedName>
        <fullName evidence="1">Uncharacterized protein</fullName>
    </submittedName>
</protein>